<name>A0AAN8PBC0_POLSC</name>
<dbReference type="EMBL" id="JAWJWE010000037">
    <property type="protein sequence ID" value="KAK6626071.1"/>
    <property type="molecule type" value="Genomic_DNA"/>
</dbReference>
<comment type="caution">
    <text evidence="1">The sequence shown here is derived from an EMBL/GenBank/DDBJ whole genome shotgun (WGS) entry which is preliminary data.</text>
</comment>
<gene>
    <name evidence="1" type="ORF">RUM43_006375</name>
</gene>
<organism evidence="1 2">
    <name type="scientific">Polyplax serrata</name>
    <name type="common">Common mouse louse</name>
    <dbReference type="NCBI Taxonomy" id="468196"/>
    <lineage>
        <taxon>Eukaryota</taxon>
        <taxon>Metazoa</taxon>
        <taxon>Ecdysozoa</taxon>
        <taxon>Arthropoda</taxon>
        <taxon>Hexapoda</taxon>
        <taxon>Insecta</taxon>
        <taxon>Pterygota</taxon>
        <taxon>Neoptera</taxon>
        <taxon>Paraneoptera</taxon>
        <taxon>Psocodea</taxon>
        <taxon>Troctomorpha</taxon>
        <taxon>Phthiraptera</taxon>
        <taxon>Anoplura</taxon>
        <taxon>Polyplacidae</taxon>
        <taxon>Polyplax</taxon>
    </lineage>
</organism>
<accession>A0AAN8PBC0</accession>
<sequence>MPSEDAIGRTTPETCMGLTSTRVTGISVREKWCVNSVAYSLLEFSKSPLPRILASRKQLEKFFCRSPPLRWDRRLSLKEYVRRRINWVPGQHLKEGSD</sequence>
<evidence type="ECO:0000313" key="1">
    <source>
        <dbReference type="EMBL" id="KAK6626071.1"/>
    </source>
</evidence>
<evidence type="ECO:0000313" key="2">
    <source>
        <dbReference type="Proteomes" id="UP001372834"/>
    </source>
</evidence>
<proteinExistence type="predicted"/>
<dbReference type="AlphaFoldDB" id="A0AAN8PBC0"/>
<dbReference type="Proteomes" id="UP001372834">
    <property type="component" value="Unassembled WGS sequence"/>
</dbReference>
<reference evidence="1 2" key="1">
    <citation type="submission" date="2023-10" db="EMBL/GenBank/DDBJ databases">
        <title>Genomes of two closely related lineages of the louse Polyplax serrata with different host specificities.</title>
        <authorList>
            <person name="Martinu J."/>
            <person name="Tarabai H."/>
            <person name="Stefka J."/>
            <person name="Hypsa V."/>
        </authorList>
    </citation>
    <scope>NUCLEOTIDE SEQUENCE [LARGE SCALE GENOMIC DNA]</scope>
    <source>
        <strain evidence="1">HR10_N</strain>
    </source>
</reference>
<protein>
    <submittedName>
        <fullName evidence="1">Uncharacterized protein</fullName>
    </submittedName>
</protein>